<feature type="coiled-coil region" evidence="1">
    <location>
        <begin position="47"/>
        <end position="74"/>
    </location>
</feature>
<dbReference type="KEGG" id="ang:An03g04700"/>
<feature type="region of interest" description="Disordered" evidence="2">
    <location>
        <begin position="309"/>
        <end position="328"/>
    </location>
</feature>
<dbReference type="RefSeq" id="XP_059600297.1">
    <property type="nucleotide sequence ID" value="XM_059747093.1"/>
</dbReference>
<accession>A0AAJ8BMA3</accession>
<evidence type="ECO:0000256" key="1">
    <source>
        <dbReference type="SAM" id="Coils"/>
    </source>
</evidence>
<dbReference type="AlphaFoldDB" id="A0AAJ8BMA3"/>
<keyword evidence="1" id="KW-0175">Coiled coil</keyword>
<feature type="region of interest" description="Disordered" evidence="2">
    <location>
        <begin position="453"/>
        <end position="476"/>
    </location>
</feature>
<dbReference type="InterPro" id="IPR009991">
    <property type="entry name" value="DCTN3"/>
</dbReference>
<dbReference type="GeneID" id="4980459"/>
<proteinExistence type="predicted"/>
<reference evidence="3" key="2">
    <citation type="submission" date="2025-08" db="UniProtKB">
        <authorList>
            <consortium name="RefSeq"/>
        </authorList>
    </citation>
    <scope>IDENTIFICATION</scope>
</reference>
<gene>
    <name evidence="3" type="ORF">An03g04700</name>
</gene>
<dbReference type="VEuPathDB" id="FungiDB:An03g04700"/>
<reference evidence="3" key="1">
    <citation type="submission" date="2025-02" db="EMBL/GenBank/DDBJ databases">
        <authorList>
            <consortium name="NCBI Genome Project"/>
        </authorList>
    </citation>
    <scope>NUCLEOTIDE SEQUENCE</scope>
</reference>
<evidence type="ECO:0000256" key="2">
    <source>
        <dbReference type="SAM" id="MobiDB-lite"/>
    </source>
</evidence>
<evidence type="ECO:0000313" key="3">
    <source>
        <dbReference type="RefSeq" id="XP_059600297.1"/>
    </source>
</evidence>
<organism evidence="3">
    <name type="scientific">Aspergillus niger</name>
    <dbReference type="NCBI Taxonomy" id="5061"/>
    <lineage>
        <taxon>Eukaryota</taxon>
        <taxon>Fungi</taxon>
        <taxon>Dikarya</taxon>
        <taxon>Ascomycota</taxon>
        <taxon>Pezizomycotina</taxon>
        <taxon>Eurotiomycetes</taxon>
        <taxon>Eurotiomycetidae</taxon>
        <taxon>Eurotiales</taxon>
        <taxon>Aspergillaceae</taxon>
        <taxon>Aspergillus</taxon>
        <taxon>Aspergillus subgen. Circumdati</taxon>
    </lineage>
</organism>
<feature type="compositionally biased region" description="Basic and acidic residues" evidence="2">
    <location>
        <begin position="309"/>
        <end position="321"/>
    </location>
</feature>
<name>A0AAJ8BMA3_ASPNG</name>
<protein>
    <submittedName>
        <fullName evidence="3">Uncharacterized protein</fullName>
    </submittedName>
</protein>
<dbReference type="Pfam" id="PF07426">
    <property type="entry name" value="Dynactin_p22"/>
    <property type="match status" value="1"/>
</dbReference>
<sequence>MTLENDAVAGATIELLETRLRRLTYLLTGDANWTGNPTPPAKPASLDDSVSRRLLRLERDLEKLSRNIPAVRDVLSLHDRFPDLFRQTPSKSLPESLSTQNLASIVLSYASAFPETASRLTSLNDLPIPNAETSASLIQLQPRLDQLAQTQDDQAKQISELRVRSARVLQRWYEVALVSGGECWAEWEGRLEDVEREVKREEVVRMGCMDEKVVENHQSFLFFLLAGYETDRPAFGLAPFGIEQRAAAGLQYTDARRGSGLPAELIDHAGTRREEWAYLSGRSDPYLLISRTQVTLPYGVHTLYILETKTHGEESRPEKGERTRKRTRDQPVVSPAYCMDTVCTLGGCDGLAGQQQTDRGICRSKPCSNNHQTRDLCICGDDTTPTELVVCIVAVKPVFHTSHVIPNNPTDIYRIGKALLLSISRITWANFPGLSDQTNLLNAVENPQAIDAATRATTQPQPFQGPEWTKRIHRRH</sequence>